<keyword evidence="4" id="KW-1185">Reference proteome</keyword>
<dbReference type="PROSITE" id="PS51155">
    <property type="entry name" value="CHIT_BIND_RR_2"/>
    <property type="match status" value="1"/>
</dbReference>
<dbReference type="PANTHER" id="PTHR43313">
    <property type="entry name" value="SHORT-CHAIN DEHYDROGENASE/REDUCTASE FAMILY 9C"/>
    <property type="match status" value="1"/>
</dbReference>
<protein>
    <submittedName>
        <fullName evidence="3">Uncharacterized protein</fullName>
    </submittedName>
</protein>
<keyword evidence="2" id="KW-1133">Transmembrane helix</keyword>
<dbReference type="Pfam" id="PF00106">
    <property type="entry name" value="adh_short"/>
    <property type="match status" value="1"/>
</dbReference>
<evidence type="ECO:0000256" key="2">
    <source>
        <dbReference type="SAM" id="Phobius"/>
    </source>
</evidence>
<name>A0ABD2BGL7_VESSQ</name>
<sequence>MAAAWKFEDRLIDNVSAQVSAHLDFSKGFPSFLQYFRKISQKKKKDHYKIAMDVETGAILALQILALCSIAAALLAYLMRQSRNAGDEYELRNKRHVLVTNCDTCVGLQIALALSEAGYKVFAGLSNLLENSPSMKILNAVEQEREKEMDNSDASNDKTQLRTRGQIVPLELDPTREDSLHASLDAVRAKLPAGEDGKRLWAVIHTGGLALPGSIEKQTSSAWESMLRHNLVAPLRTARVFIPLLRVKRGRIVLLGDSETSYASKAGTGLVAFTASRKAVEGAATALKSELHSSGVDVVLLKPPPVNPLVLYASPVLKTVDVESGITSSEGTWIAPLSNYSVQNSLIPALTTPCPLNDGEKGGDHGDSHGHAHSYQHFIGPVVGHHEEITWKDKHGDHYHDYRAHPKYKFSYGVVDHHTKDHHDQSEHRDGKKVEGEYQLHEPGGNVRVVKYHSDPHGGFFAEVHNHGGNDHSGGTYGGHKHR</sequence>
<dbReference type="AlphaFoldDB" id="A0ABD2BGL7"/>
<keyword evidence="2" id="KW-0812">Transmembrane</keyword>
<evidence type="ECO:0000313" key="3">
    <source>
        <dbReference type="EMBL" id="KAL2731904.1"/>
    </source>
</evidence>
<accession>A0ABD2BGL7</accession>
<dbReference type="InterPro" id="IPR002347">
    <property type="entry name" value="SDR_fam"/>
</dbReference>
<evidence type="ECO:0000313" key="4">
    <source>
        <dbReference type="Proteomes" id="UP001607302"/>
    </source>
</evidence>
<evidence type="ECO:0000256" key="1">
    <source>
        <dbReference type="PROSITE-ProRule" id="PRU00497"/>
    </source>
</evidence>
<gene>
    <name evidence="3" type="ORF">V1478_004592</name>
</gene>
<keyword evidence="2" id="KW-0472">Membrane</keyword>
<reference evidence="3 4" key="1">
    <citation type="journal article" date="2024" name="Ann. Entomol. Soc. Am.">
        <title>Genomic analyses of the southern and eastern yellowjacket wasps (Hymenoptera: Vespidae) reveal evolutionary signatures of social life.</title>
        <authorList>
            <person name="Catto M.A."/>
            <person name="Caine P.B."/>
            <person name="Orr S.E."/>
            <person name="Hunt B.G."/>
            <person name="Goodisman M.A.D."/>
        </authorList>
    </citation>
    <scope>NUCLEOTIDE SEQUENCE [LARGE SCALE GENOMIC DNA]</scope>
    <source>
        <strain evidence="3">233</strain>
        <tissue evidence="3">Head and thorax</tissue>
    </source>
</reference>
<dbReference type="Proteomes" id="UP001607302">
    <property type="component" value="Unassembled WGS sequence"/>
</dbReference>
<dbReference type="SUPFAM" id="SSF51735">
    <property type="entry name" value="NAD(P)-binding Rossmann-fold domains"/>
    <property type="match status" value="1"/>
</dbReference>
<proteinExistence type="predicted"/>
<dbReference type="GO" id="GO:0042302">
    <property type="term" value="F:structural constituent of cuticle"/>
    <property type="evidence" value="ECO:0007669"/>
    <property type="project" value="UniProtKB-UniRule"/>
</dbReference>
<dbReference type="Gene3D" id="3.40.50.720">
    <property type="entry name" value="NAD(P)-binding Rossmann-like Domain"/>
    <property type="match status" value="1"/>
</dbReference>
<dbReference type="PANTHER" id="PTHR43313:SF36">
    <property type="entry name" value="D-BETA-HYDROXYBUTYRATE DEHYDROGENASE, MITOCHONDRIAL"/>
    <property type="match status" value="1"/>
</dbReference>
<dbReference type="InterPro" id="IPR036291">
    <property type="entry name" value="NAD(P)-bd_dom_sf"/>
</dbReference>
<dbReference type="InterPro" id="IPR000618">
    <property type="entry name" value="Insect_cuticle"/>
</dbReference>
<organism evidence="3 4">
    <name type="scientific">Vespula squamosa</name>
    <name type="common">Southern yellow jacket</name>
    <name type="synonym">Wasp</name>
    <dbReference type="NCBI Taxonomy" id="30214"/>
    <lineage>
        <taxon>Eukaryota</taxon>
        <taxon>Metazoa</taxon>
        <taxon>Ecdysozoa</taxon>
        <taxon>Arthropoda</taxon>
        <taxon>Hexapoda</taxon>
        <taxon>Insecta</taxon>
        <taxon>Pterygota</taxon>
        <taxon>Neoptera</taxon>
        <taxon>Endopterygota</taxon>
        <taxon>Hymenoptera</taxon>
        <taxon>Apocrita</taxon>
        <taxon>Aculeata</taxon>
        <taxon>Vespoidea</taxon>
        <taxon>Vespidae</taxon>
        <taxon>Vespinae</taxon>
        <taxon>Vespula</taxon>
    </lineage>
</organism>
<keyword evidence="1" id="KW-0193">Cuticle</keyword>
<dbReference type="Pfam" id="PF00379">
    <property type="entry name" value="Chitin_bind_4"/>
    <property type="match status" value="1"/>
</dbReference>
<comment type="caution">
    <text evidence="3">The sequence shown here is derived from an EMBL/GenBank/DDBJ whole genome shotgun (WGS) entry which is preliminary data.</text>
</comment>
<dbReference type="EMBL" id="JAUDFV010000102">
    <property type="protein sequence ID" value="KAL2731904.1"/>
    <property type="molecule type" value="Genomic_DNA"/>
</dbReference>
<feature type="transmembrane region" description="Helical" evidence="2">
    <location>
        <begin position="58"/>
        <end position="78"/>
    </location>
</feature>